<organism evidence="3 4">
    <name type="scientific">Spodoptera exigua</name>
    <name type="common">Beet armyworm</name>
    <name type="synonym">Noctua fulgens</name>
    <dbReference type="NCBI Taxonomy" id="7107"/>
    <lineage>
        <taxon>Eukaryota</taxon>
        <taxon>Metazoa</taxon>
        <taxon>Ecdysozoa</taxon>
        <taxon>Arthropoda</taxon>
        <taxon>Hexapoda</taxon>
        <taxon>Insecta</taxon>
        <taxon>Pterygota</taxon>
        <taxon>Neoptera</taxon>
        <taxon>Endopterygota</taxon>
        <taxon>Lepidoptera</taxon>
        <taxon>Glossata</taxon>
        <taxon>Ditrysia</taxon>
        <taxon>Noctuoidea</taxon>
        <taxon>Noctuidae</taxon>
        <taxon>Amphipyrinae</taxon>
        <taxon>Spodoptera</taxon>
    </lineage>
</organism>
<gene>
    <name evidence="3" type="ORF">HF086_002896</name>
</gene>
<evidence type="ECO:0000256" key="1">
    <source>
        <dbReference type="SAM" id="MobiDB-lite"/>
    </source>
</evidence>
<dbReference type="Proteomes" id="UP000814243">
    <property type="component" value="Unassembled WGS sequence"/>
</dbReference>
<feature type="compositionally biased region" description="Basic and acidic residues" evidence="1">
    <location>
        <begin position="20"/>
        <end position="35"/>
    </location>
</feature>
<evidence type="ECO:0000313" key="3">
    <source>
        <dbReference type="EMBL" id="KAH9632261.1"/>
    </source>
</evidence>
<sequence>FKMGSSSKKILMMLNEENNLETKETDTNSKRSFHEGDVGHKSAAIPITNSSMYNKTAIQISGLSKYVTEILPILSSPFWMLQVNLISWVHTGRSIALRLRAAAARSKDAGGVDVPRAIHAHVLERALPTSRDPCAVGFCASQRCLSCVMRAVWTVVLVRAIHLAMDISERRRLISLYKEFKCLWDPKDSNYTNRGVRDDARRQISREMGNKSIENLKKKMRSLAGGYRREKHREKQSRVTGSGAYGLRVPWYAYSVYAYPERLVHTCSYAFTLGVRVPREPTRSASHRQSVFGRASKRTHAAGYAIYVSTYSSSFNNENIIRLIQLYEFHRVLWDSTLTDYRNNDLRQDAWKAISNELSIPIGELKKR</sequence>
<protein>
    <recommendedName>
        <fullName evidence="2">MADF domain-containing protein</fullName>
    </recommendedName>
</protein>
<feature type="non-terminal residue" evidence="3">
    <location>
        <position position="1"/>
    </location>
</feature>
<dbReference type="AlphaFoldDB" id="A0A922M907"/>
<name>A0A922M907_SPOEX</name>
<dbReference type="Pfam" id="PF10545">
    <property type="entry name" value="MADF_DNA_bdg"/>
    <property type="match status" value="2"/>
</dbReference>
<feature type="domain" description="MADF" evidence="2">
    <location>
        <begin position="322"/>
        <end position="368"/>
    </location>
</feature>
<dbReference type="PANTHER" id="PTHR12243">
    <property type="entry name" value="MADF DOMAIN TRANSCRIPTION FACTOR"/>
    <property type="match status" value="1"/>
</dbReference>
<evidence type="ECO:0000313" key="4">
    <source>
        <dbReference type="Proteomes" id="UP000814243"/>
    </source>
</evidence>
<dbReference type="GO" id="GO:0005667">
    <property type="term" value="C:transcription regulator complex"/>
    <property type="evidence" value="ECO:0007669"/>
    <property type="project" value="TreeGrafter"/>
</dbReference>
<reference evidence="3" key="1">
    <citation type="journal article" date="2021" name="G3 (Bethesda)">
        <title>Genome and transcriptome analysis of the beet armyworm Spodoptera exigua reveals targets for pest control. .</title>
        <authorList>
            <person name="Simon S."/>
            <person name="Breeschoten T."/>
            <person name="Jansen H.J."/>
            <person name="Dirks R.P."/>
            <person name="Schranz M.E."/>
            <person name="Ros V.I.D."/>
        </authorList>
    </citation>
    <scope>NUCLEOTIDE SEQUENCE</scope>
    <source>
        <strain evidence="3">TB_SE_WUR_2020</strain>
    </source>
</reference>
<accession>A0A922M907</accession>
<dbReference type="PANTHER" id="PTHR12243:SF69">
    <property type="entry name" value="SI:CH73-59F11.3"/>
    <property type="match status" value="1"/>
</dbReference>
<dbReference type="PROSITE" id="PS51029">
    <property type="entry name" value="MADF"/>
    <property type="match status" value="2"/>
</dbReference>
<comment type="caution">
    <text evidence="3">The sequence shown here is derived from an EMBL/GenBank/DDBJ whole genome shotgun (WGS) entry which is preliminary data.</text>
</comment>
<dbReference type="GO" id="GO:0006357">
    <property type="term" value="P:regulation of transcription by RNA polymerase II"/>
    <property type="evidence" value="ECO:0007669"/>
    <property type="project" value="TreeGrafter"/>
</dbReference>
<feature type="region of interest" description="Disordered" evidence="1">
    <location>
        <begin position="16"/>
        <end position="35"/>
    </location>
</feature>
<dbReference type="InterPro" id="IPR006578">
    <property type="entry name" value="MADF-dom"/>
</dbReference>
<dbReference type="GO" id="GO:0005634">
    <property type="term" value="C:nucleus"/>
    <property type="evidence" value="ECO:0007669"/>
    <property type="project" value="TreeGrafter"/>
</dbReference>
<proteinExistence type="predicted"/>
<feature type="domain" description="MADF" evidence="2">
    <location>
        <begin position="172"/>
        <end position="265"/>
    </location>
</feature>
<dbReference type="InterPro" id="IPR039353">
    <property type="entry name" value="TF_Adf1"/>
</dbReference>
<evidence type="ECO:0000259" key="2">
    <source>
        <dbReference type="PROSITE" id="PS51029"/>
    </source>
</evidence>
<dbReference type="SMART" id="SM00595">
    <property type="entry name" value="MADF"/>
    <property type="match status" value="1"/>
</dbReference>
<dbReference type="EMBL" id="JACEFF010000719">
    <property type="protein sequence ID" value="KAH9632261.1"/>
    <property type="molecule type" value="Genomic_DNA"/>
</dbReference>